<gene>
    <name evidence="2" type="ORF">JZO70_10730</name>
</gene>
<dbReference type="InterPro" id="IPR026816">
    <property type="entry name" value="Flavodoxin_dom"/>
</dbReference>
<dbReference type="PANTHER" id="PTHR38030">
    <property type="entry name" value="PROTOPORPHYRINOGEN IX DEHYDROGENASE [MENAQUINONE]"/>
    <property type="match status" value="1"/>
</dbReference>
<protein>
    <submittedName>
        <fullName evidence="2">Flavodoxin</fullName>
    </submittedName>
</protein>
<dbReference type="InterPro" id="IPR001226">
    <property type="entry name" value="Flavodoxin_CS"/>
</dbReference>
<dbReference type="Pfam" id="PF12724">
    <property type="entry name" value="Flavodoxin_5"/>
    <property type="match status" value="1"/>
</dbReference>
<feature type="domain" description="Flavodoxin-like" evidence="1">
    <location>
        <begin position="4"/>
        <end position="156"/>
    </location>
</feature>
<dbReference type="InterPro" id="IPR008254">
    <property type="entry name" value="Flavodoxin/NO_synth"/>
</dbReference>
<dbReference type="InterPro" id="IPR029039">
    <property type="entry name" value="Flavoprotein-like_sf"/>
</dbReference>
<dbReference type="Proteomes" id="UP000664601">
    <property type="component" value="Unassembled WGS sequence"/>
</dbReference>
<dbReference type="PROSITE" id="PS00201">
    <property type="entry name" value="FLAVODOXIN"/>
    <property type="match status" value="1"/>
</dbReference>
<sequence length="178" mass="20398">MEKVGVIYGSHYGTTEQYAEWIAESLEAPVFEASKVSKEQLENFELIIFGGGLYASGIKGFKLLKEHSGKNLVLFTVGLADPQVTNYQPVLQHNLSDEQLQHAKIFHLRGGIDYSNLSKMHRIMMTVKKKDVEKKMKLNPNEEDREFMATYNKKVDFLDRQTIAPLLDYVKKELRSDV</sequence>
<dbReference type="PANTHER" id="PTHR38030:SF2">
    <property type="entry name" value="PROTOPORPHYRINOGEN IX DEHYDROGENASE [QUINONE]"/>
    <property type="match status" value="1"/>
</dbReference>
<organism evidence="2 3">
    <name type="scientific">Candidatus Enterococcus moelleringii</name>
    <dbReference type="NCBI Taxonomy" id="2815325"/>
    <lineage>
        <taxon>Bacteria</taxon>
        <taxon>Bacillati</taxon>
        <taxon>Bacillota</taxon>
        <taxon>Bacilli</taxon>
        <taxon>Lactobacillales</taxon>
        <taxon>Enterococcaceae</taxon>
        <taxon>Enterococcus</taxon>
    </lineage>
</organism>
<name>A0ABS3LAJ1_9ENTE</name>
<reference evidence="2 3" key="1">
    <citation type="submission" date="2021-03" db="EMBL/GenBank/DDBJ databases">
        <title>Enterococcal diversity collection.</title>
        <authorList>
            <person name="Gilmore M.S."/>
            <person name="Schwartzman J."/>
            <person name="Van Tyne D."/>
            <person name="Martin M."/>
            <person name="Earl A.M."/>
            <person name="Manson A.L."/>
            <person name="Straub T."/>
            <person name="Salamzade R."/>
            <person name="Saavedra J."/>
            <person name="Lebreton F."/>
            <person name="Prichula J."/>
            <person name="Schaufler K."/>
            <person name="Gaca A."/>
            <person name="Sgardioli B."/>
            <person name="Wagenaar J."/>
            <person name="Strong T."/>
        </authorList>
    </citation>
    <scope>NUCLEOTIDE SEQUENCE [LARGE SCALE GENOMIC DNA]</scope>
    <source>
        <strain evidence="2 3">669A</strain>
    </source>
</reference>
<keyword evidence="3" id="KW-1185">Reference proteome</keyword>
<accession>A0ABS3LAJ1</accession>
<evidence type="ECO:0000313" key="2">
    <source>
        <dbReference type="EMBL" id="MBO1306639.1"/>
    </source>
</evidence>
<comment type="caution">
    <text evidence="2">The sequence shown here is derived from an EMBL/GenBank/DDBJ whole genome shotgun (WGS) entry which is preliminary data.</text>
</comment>
<evidence type="ECO:0000313" key="3">
    <source>
        <dbReference type="Proteomes" id="UP000664601"/>
    </source>
</evidence>
<proteinExistence type="predicted"/>
<evidence type="ECO:0000259" key="1">
    <source>
        <dbReference type="PROSITE" id="PS50902"/>
    </source>
</evidence>
<dbReference type="SUPFAM" id="SSF52218">
    <property type="entry name" value="Flavoproteins"/>
    <property type="match status" value="1"/>
</dbReference>
<dbReference type="RefSeq" id="WP_207673570.1">
    <property type="nucleotide sequence ID" value="NZ_JAFREM010000017.1"/>
</dbReference>
<dbReference type="PROSITE" id="PS50902">
    <property type="entry name" value="FLAVODOXIN_LIKE"/>
    <property type="match status" value="1"/>
</dbReference>
<dbReference type="EMBL" id="JAFREM010000017">
    <property type="protein sequence ID" value="MBO1306639.1"/>
    <property type="molecule type" value="Genomic_DNA"/>
</dbReference>
<dbReference type="Gene3D" id="3.40.50.360">
    <property type="match status" value="1"/>
</dbReference>
<dbReference type="InterPro" id="IPR052200">
    <property type="entry name" value="Protoporphyrinogen_IX_DH"/>
</dbReference>